<feature type="non-terminal residue" evidence="1">
    <location>
        <position position="95"/>
    </location>
</feature>
<dbReference type="AlphaFoldDB" id="X1AKC9"/>
<dbReference type="EMBL" id="BART01009942">
    <property type="protein sequence ID" value="GAG82990.1"/>
    <property type="molecule type" value="Genomic_DNA"/>
</dbReference>
<organism evidence="1">
    <name type="scientific">marine sediment metagenome</name>
    <dbReference type="NCBI Taxonomy" id="412755"/>
    <lineage>
        <taxon>unclassified sequences</taxon>
        <taxon>metagenomes</taxon>
        <taxon>ecological metagenomes</taxon>
    </lineage>
</organism>
<protein>
    <submittedName>
        <fullName evidence="1">Uncharacterized protein</fullName>
    </submittedName>
</protein>
<sequence length="95" mass="10989">MTQDLTYTHTVAQADKVENTYFLVLYWSSNISSPDRFVVWTLHDAYADGKSWVINEGMSWLVGTFDYSFEIIGYETSERNLVEHGLSNLDDIKEL</sequence>
<comment type="caution">
    <text evidence="1">The sequence shown here is derived from an EMBL/GenBank/DDBJ whole genome shotgun (WGS) entry which is preliminary data.</text>
</comment>
<gene>
    <name evidence="1" type="ORF">S01H4_21846</name>
</gene>
<evidence type="ECO:0000313" key="1">
    <source>
        <dbReference type="EMBL" id="GAG82990.1"/>
    </source>
</evidence>
<accession>X1AKC9</accession>
<proteinExistence type="predicted"/>
<name>X1AKC9_9ZZZZ</name>
<reference evidence="1" key="1">
    <citation type="journal article" date="2014" name="Front. Microbiol.">
        <title>High frequency of phylogenetically diverse reductive dehalogenase-homologous genes in deep subseafloor sedimentary metagenomes.</title>
        <authorList>
            <person name="Kawai M."/>
            <person name="Futagami T."/>
            <person name="Toyoda A."/>
            <person name="Takaki Y."/>
            <person name="Nishi S."/>
            <person name="Hori S."/>
            <person name="Arai W."/>
            <person name="Tsubouchi T."/>
            <person name="Morono Y."/>
            <person name="Uchiyama I."/>
            <person name="Ito T."/>
            <person name="Fujiyama A."/>
            <person name="Inagaki F."/>
            <person name="Takami H."/>
        </authorList>
    </citation>
    <scope>NUCLEOTIDE SEQUENCE</scope>
    <source>
        <strain evidence="1">Expedition CK06-06</strain>
    </source>
</reference>